<evidence type="ECO:0000256" key="5">
    <source>
        <dbReference type="ARBA" id="ARBA00022741"/>
    </source>
</evidence>
<sequence length="187" mass="21164">MMKIIILKRSNTFLSIPFFGLASLVLFVGCQKSNSDQSIRDAKSIYKLEVTTPTIDKQFSADVYFWSTTLDEEFDEVAPLDSSKLTKPCELFYPTVVTEKLVSEKKIRVHRKGKSQSILNESKFMSPNITIDCAKKQVARIAKARNISTKIIDSIIVDHTEKRLITCLGPKTINIVMLNSELDKITK</sequence>
<evidence type="ECO:0000256" key="6">
    <source>
        <dbReference type="ARBA" id="ARBA00022840"/>
    </source>
</evidence>
<evidence type="ECO:0000256" key="4">
    <source>
        <dbReference type="ARBA" id="ARBA00022692"/>
    </source>
</evidence>
<keyword evidence="3" id="KW-0633">Potassium transport</keyword>
<reference evidence="11 12" key="1">
    <citation type="submission" date="2020-08" db="EMBL/GenBank/DDBJ databases">
        <title>Description of novel Flavobacterium F-392 isolate.</title>
        <authorList>
            <person name="Saticioglu I.B."/>
            <person name="Duman M."/>
            <person name="Altun S."/>
        </authorList>
    </citation>
    <scope>NUCLEOTIDE SEQUENCE [LARGE SCALE GENOMIC DNA]</scope>
    <source>
        <strain evidence="11 12">F-392</strain>
    </source>
</reference>
<dbReference type="Pfam" id="PF02669">
    <property type="entry name" value="KdpC"/>
    <property type="match status" value="1"/>
</dbReference>
<dbReference type="GO" id="GO:0005524">
    <property type="term" value="F:ATP binding"/>
    <property type="evidence" value="ECO:0007669"/>
    <property type="project" value="UniProtKB-KW"/>
</dbReference>
<keyword evidence="9" id="KW-0406">Ion transport</keyword>
<protein>
    <submittedName>
        <fullName evidence="11">Potassium-transporting ATPase subunit C</fullName>
    </submittedName>
</protein>
<keyword evidence="4" id="KW-0812">Transmembrane</keyword>
<comment type="caution">
    <text evidence="11">The sequence shown here is derived from an EMBL/GenBank/DDBJ whole genome shotgun (WGS) entry which is preliminary data.</text>
</comment>
<dbReference type="PANTHER" id="PTHR30042:SF2">
    <property type="entry name" value="POTASSIUM-TRANSPORTING ATPASE KDPC SUBUNIT"/>
    <property type="match status" value="1"/>
</dbReference>
<evidence type="ECO:0000256" key="2">
    <source>
        <dbReference type="ARBA" id="ARBA00022475"/>
    </source>
</evidence>
<gene>
    <name evidence="11" type="ORF">H8R25_09580</name>
</gene>
<accession>A0A923N257</accession>
<keyword evidence="1" id="KW-0813">Transport</keyword>
<keyword evidence="6" id="KW-0067">ATP-binding</keyword>
<dbReference type="GO" id="GO:0016020">
    <property type="term" value="C:membrane"/>
    <property type="evidence" value="ECO:0007669"/>
    <property type="project" value="InterPro"/>
</dbReference>
<dbReference type="Proteomes" id="UP000641454">
    <property type="component" value="Unassembled WGS sequence"/>
</dbReference>
<keyword evidence="8" id="KW-1133">Transmembrane helix</keyword>
<evidence type="ECO:0000256" key="10">
    <source>
        <dbReference type="ARBA" id="ARBA00023136"/>
    </source>
</evidence>
<dbReference type="RefSeq" id="WP_187018370.1">
    <property type="nucleotide sequence ID" value="NZ_JACRUK010000019.1"/>
</dbReference>
<dbReference type="InterPro" id="IPR003820">
    <property type="entry name" value="KdpC"/>
</dbReference>
<evidence type="ECO:0000256" key="7">
    <source>
        <dbReference type="ARBA" id="ARBA00022958"/>
    </source>
</evidence>
<keyword evidence="5" id="KW-0547">Nucleotide-binding</keyword>
<dbReference type="AlphaFoldDB" id="A0A923N257"/>
<evidence type="ECO:0000256" key="8">
    <source>
        <dbReference type="ARBA" id="ARBA00022989"/>
    </source>
</evidence>
<keyword evidence="7" id="KW-0630">Potassium</keyword>
<dbReference type="GO" id="GO:0008556">
    <property type="term" value="F:P-type potassium transmembrane transporter activity"/>
    <property type="evidence" value="ECO:0007669"/>
    <property type="project" value="InterPro"/>
</dbReference>
<evidence type="ECO:0000313" key="12">
    <source>
        <dbReference type="Proteomes" id="UP000641454"/>
    </source>
</evidence>
<evidence type="ECO:0000256" key="1">
    <source>
        <dbReference type="ARBA" id="ARBA00022448"/>
    </source>
</evidence>
<evidence type="ECO:0000313" key="11">
    <source>
        <dbReference type="EMBL" id="MBC5844685.1"/>
    </source>
</evidence>
<name>A0A923N257_9FLAO</name>
<keyword evidence="10" id="KW-0472">Membrane</keyword>
<evidence type="ECO:0000256" key="3">
    <source>
        <dbReference type="ARBA" id="ARBA00022538"/>
    </source>
</evidence>
<proteinExistence type="predicted"/>
<evidence type="ECO:0000256" key="9">
    <source>
        <dbReference type="ARBA" id="ARBA00023065"/>
    </source>
</evidence>
<dbReference type="EMBL" id="JACRUL010000019">
    <property type="protein sequence ID" value="MBC5844685.1"/>
    <property type="molecule type" value="Genomic_DNA"/>
</dbReference>
<keyword evidence="2" id="KW-1003">Cell membrane</keyword>
<keyword evidence="12" id="KW-1185">Reference proteome</keyword>
<dbReference type="PROSITE" id="PS51257">
    <property type="entry name" value="PROKAR_LIPOPROTEIN"/>
    <property type="match status" value="1"/>
</dbReference>
<dbReference type="PANTHER" id="PTHR30042">
    <property type="entry name" value="POTASSIUM-TRANSPORTING ATPASE C CHAIN"/>
    <property type="match status" value="1"/>
</dbReference>
<organism evidence="11 12">
    <name type="scientific">Flavobacterium muglaense</name>
    <dbReference type="NCBI Taxonomy" id="2764716"/>
    <lineage>
        <taxon>Bacteria</taxon>
        <taxon>Pseudomonadati</taxon>
        <taxon>Bacteroidota</taxon>
        <taxon>Flavobacteriia</taxon>
        <taxon>Flavobacteriales</taxon>
        <taxon>Flavobacteriaceae</taxon>
        <taxon>Flavobacterium</taxon>
    </lineage>
</organism>